<keyword evidence="1" id="KW-0328">Glycosyltransferase</keyword>
<dbReference type="EMBL" id="VJYK02000103">
    <property type="protein sequence ID" value="MQS02628.1"/>
    <property type="molecule type" value="Genomic_DNA"/>
</dbReference>
<dbReference type="PANTHER" id="PTHR45947">
    <property type="entry name" value="SULFOQUINOVOSYL TRANSFERASE SQD2"/>
    <property type="match status" value="1"/>
</dbReference>
<dbReference type="RefSeq" id="WP_143648079.1">
    <property type="nucleotide sequence ID" value="NZ_JABJWZ010000096.1"/>
</dbReference>
<dbReference type="InterPro" id="IPR050194">
    <property type="entry name" value="Glycosyltransferase_grp1"/>
</dbReference>
<evidence type="ECO:0000256" key="1">
    <source>
        <dbReference type="ARBA" id="ARBA00022676"/>
    </source>
</evidence>
<dbReference type="PANTHER" id="PTHR45947:SF3">
    <property type="entry name" value="SULFOQUINOVOSYL TRANSFERASE SQD2"/>
    <property type="match status" value="1"/>
</dbReference>
<keyword evidence="7" id="KW-1185">Reference proteome</keyword>
<dbReference type="SUPFAM" id="SSF53756">
    <property type="entry name" value="UDP-Glycosyltransferase/glycogen phosphorylase"/>
    <property type="match status" value="1"/>
</dbReference>
<dbReference type="InterPro" id="IPR028098">
    <property type="entry name" value="Glyco_trans_4-like_N"/>
</dbReference>
<protein>
    <submittedName>
        <fullName evidence="6">Glycosyltransferase</fullName>
    </submittedName>
</protein>
<sequence>MPQNPLPRDGAAENRPPVVLHLAQPVEGGVATVVTDLVRAQRADGLTVHLGCPPSGDLPHHAHAAGADVHPWPAERGPGPELAGEVWRVRRLVRALRPDVVHLHSAKAGLAGRLALHGRLPTVFQPHAWSFEAVDGATAALSLRWERLAARWAHRLLCVSDDERRRGEAAGVPGRWAVVPNGVDLTRFPDGGPGARRAARAALALPAALPVHDPLVVCVGRLCRQKGQDVLLRAWRRVTGRHPHAALVLVGDGPDRAALQRAAPASVHFVGPSDRVRLWYEAADLVVLPSRWEGMALAPLEAMACGRPVLLTEVAGAADGLPAAQRGTHLVPPDDPDALATALVRLLADRESTDRAGRAAQEHVRTGFDVRLTAAAVLDLYRDLLSLPHPHSRERLAR</sequence>
<reference evidence="4" key="3">
    <citation type="journal article" name="Syst. Appl. Microbiol.">
        <title>Streptomyces alkaliterrae sp. nov., isolated from an alkaline soil, and emended descriptions of Streptomyces alkaliphilus, Streptomyces calidiresistens and Streptomyces durbertensis.</title>
        <authorList>
            <person name="Swiecimska M."/>
            <person name="Golinska P."/>
            <person name="Nouioui I."/>
            <person name="Wypij M."/>
            <person name="Rai M."/>
            <person name="Sangal V."/>
            <person name="Goodfellow M."/>
        </authorList>
    </citation>
    <scope>NUCLEOTIDE SEQUENCE</scope>
    <source>
        <strain evidence="4">OF3</strain>
        <strain evidence="5">OF8</strain>
    </source>
</reference>
<evidence type="ECO:0000259" key="3">
    <source>
        <dbReference type="Pfam" id="PF13439"/>
    </source>
</evidence>
<dbReference type="AlphaFoldDB" id="A0A5P0YQV1"/>
<dbReference type="Pfam" id="PF13439">
    <property type="entry name" value="Glyco_transf_4"/>
    <property type="match status" value="1"/>
</dbReference>
<proteinExistence type="predicted"/>
<evidence type="ECO:0000313" key="9">
    <source>
        <dbReference type="Proteomes" id="UP000525686"/>
    </source>
</evidence>
<evidence type="ECO:0000313" key="8">
    <source>
        <dbReference type="Proteomes" id="UP000517765"/>
    </source>
</evidence>
<dbReference type="GO" id="GO:1901137">
    <property type="term" value="P:carbohydrate derivative biosynthetic process"/>
    <property type="evidence" value="ECO:0007669"/>
    <property type="project" value="UniProtKB-ARBA"/>
</dbReference>
<dbReference type="Proteomes" id="UP000525686">
    <property type="component" value="Unassembled WGS sequence"/>
</dbReference>
<name>A0A5P0YQV1_9ACTN</name>
<dbReference type="OrthoDB" id="193659at2"/>
<reference evidence="8 9" key="2">
    <citation type="submission" date="2020-05" db="EMBL/GenBank/DDBJ databases">
        <title>Classification of alakaliphilic streptomycetes isolated from an alkaline soil next to Lonar Crater, India and a proposal for the recognition of Streptomyces alkaliterrae sp. nov.</title>
        <authorList>
            <person name="Golinska P."/>
        </authorList>
    </citation>
    <scope>NUCLEOTIDE SEQUENCE [LARGE SCALE GENOMIC DNA]</scope>
    <source>
        <strain evidence="9">OF3</strain>
        <strain evidence="8">OF8</strain>
    </source>
</reference>
<feature type="domain" description="Glycosyltransferase subfamily 4-like N-terminal" evidence="3">
    <location>
        <begin position="28"/>
        <end position="187"/>
    </location>
</feature>
<gene>
    <name evidence="6" type="ORF">FNX44_012245</name>
    <name evidence="4" type="ORF">H3146_12710</name>
    <name evidence="5" type="ORF">H3147_04385</name>
</gene>
<dbReference type="Proteomes" id="UP000517765">
    <property type="component" value="Unassembled WGS sequence"/>
</dbReference>
<evidence type="ECO:0000313" key="7">
    <source>
        <dbReference type="Proteomes" id="UP000320857"/>
    </source>
</evidence>
<dbReference type="Pfam" id="PF13692">
    <property type="entry name" value="Glyco_trans_1_4"/>
    <property type="match status" value="1"/>
</dbReference>
<dbReference type="Gene3D" id="3.40.50.2000">
    <property type="entry name" value="Glycogen Phosphorylase B"/>
    <property type="match status" value="2"/>
</dbReference>
<accession>A0A5P0YQV1</accession>
<dbReference type="GO" id="GO:0016758">
    <property type="term" value="F:hexosyltransferase activity"/>
    <property type="evidence" value="ECO:0007669"/>
    <property type="project" value="TreeGrafter"/>
</dbReference>
<dbReference type="Proteomes" id="UP000320857">
    <property type="component" value="Unassembled WGS sequence"/>
</dbReference>
<evidence type="ECO:0000313" key="6">
    <source>
        <dbReference type="EMBL" id="MQS02628.1"/>
    </source>
</evidence>
<evidence type="ECO:0000313" key="4">
    <source>
        <dbReference type="EMBL" id="MBB1254224.1"/>
    </source>
</evidence>
<keyword evidence="2 6" id="KW-0808">Transferase</keyword>
<evidence type="ECO:0000313" key="5">
    <source>
        <dbReference type="EMBL" id="MBB1258067.1"/>
    </source>
</evidence>
<reference evidence="6 7" key="1">
    <citation type="submission" date="2019-10" db="EMBL/GenBank/DDBJ databases">
        <title>Streptomyces sp. nov., a novel actinobacterium isolated from alkaline environment.</title>
        <authorList>
            <person name="Golinska P."/>
        </authorList>
    </citation>
    <scope>NUCLEOTIDE SEQUENCE [LARGE SCALE GENOMIC DNA]</scope>
    <source>
        <strain evidence="6 7">OF1</strain>
    </source>
</reference>
<comment type="caution">
    <text evidence="6">The sequence shown here is derived from an EMBL/GenBank/DDBJ whole genome shotgun (WGS) entry which is preliminary data.</text>
</comment>
<organism evidence="6 7">
    <name type="scientific">Streptomyces alkaliterrae</name>
    <dbReference type="NCBI Taxonomy" id="2213162"/>
    <lineage>
        <taxon>Bacteria</taxon>
        <taxon>Bacillati</taxon>
        <taxon>Actinomycetota</taxon>
        <taxon>Actinomycetes</taxon>
        <taxon>Kitasatosporales</taxon>
        <taxon>Streptomycetaceae</taxon>
        <taxon>Streptomyces</taxon>
    </lineage>
</organism>
<evidence type="ECO:0000256" key="2">
    <source>
        <dbReference type="ARBA" id="ARBA00022679"/>
    </source>
</evidence>
<dbReference type="EMBL" id="JABJXA010000015">
    <property type="protein sequence ID" value="MBB1258067.1"/>
    <property type="molecule type" value="Genomic_DNA"/>
</dbReference>
<dbReference type="EMBL" id="JABJWZ010000096">
    <property type="protein sequence ID" value="MBB1254224.1"/>
    <property type="molecule type" value="Genomic_DNA"/>
</dbReference>